<dbReference type="AlphaFoldDB" id="X0Z6K8"/>
<evidence type="ECO:0000313" key="2">
    <source>
        <dbReference type="EMBL" id="GAG55978.1"/>
    </source>
</evidence>
<dbReference type="PANTHER" id="PTHR12143">
    <property type="entry name" value="PEPTIDE N-GLYCANASE PNGASE -RELATED"/>
    <property type="match status" value="1"/>
</dbReference>
<dbReference type="GO" id="GO:0006516">
    <property type="term" value="P:glycoprotein catabolic process"/>
    <property type="evidence" value="ECO:0007669"/>
    <property type="project" value="TreeGrafter"/>
</dbReference>
<dbReference type="PANTHER" id="PTHR12143:SF43">
    <property type="entry name" value="PUTATIVE-RELATED"/>
    <property type="match status" value="1"/>
</dbReference>
<dbReference type="InterPro" id="IPR050883">
    <property type="entry name" value="PNGase"/>
</dbReference>
<dbReference type="InterPro" id="IPR008928">
    <property type="entry name" value="6-hairpin_glycosidase_sf"/>
</dbReference>
<dbReference type="Pfam" id="PF07971">
    <property type="entry name" value="Glyco_hydro_92"/>
    <property type="match status" value="1"/>
</dbReference>
<protein>
    <recommendedName>
        <fullName evidence="1">Glycosyl hydrolase family 92 domain-containing protein</fullName>
    </recommendedName>
</protein>
<dbReference type="GO" id="GO:0005975">
    <property type="term" value="P:carbohydrate metabolic process"/>
    <property type="evidence" value="ECO:0007669"/>
    <property type="project" value="InterPro"/>
</dbReference>
<comment type="caution">
    <text evidence="2">The sequence shown here is derived from an EMBL/GenBank/DDBJ whole genome shotgun (WGS) entry which is preliminary data.</text>
</comment>
<feature type="non-terminal residue" evidence="2">
    <location>
        <position position="92"/>
    </location>
</feature>
<dbReference type="EMBL" id="BART01005982">
    <property type="protein sequence ID" value="GAG55978.1"/>
    <property type="molecule type" value="Genomic_DNA"/>
</dbReference>
<name>X0Z6K8_9ZZZZ</name>
<evidence type="ECO:0000259" key="1">
    <source>
        <dbReference type="Pfam" id="PF07971"/>
    </source>
</evidence>
<dbReference type="Gene3D" id="1.20.1610.10">
    <property type="entry name" value="alpha-1,2-mannosidases domains"/>
    <property type="match status" value="1"/>
</dbReference>
<accession>X0Z6K8</accession>
<dbReference type="GO" id="GO:0005829">
    <property type="term" value="C:cytosol"/>
    <property type="evidence" value="ECO:0007669"/>
    <property type="project" value="TreeGrafter"/>
</dbReference>
<dbReference type="InterPro" id="IPR012939">
    <property type="entry name" value="Glyco_hydro_92"/>
</dbReference>
<gene>
    <name evidence="2" type="ORF">S01H4_13595</name>
</gene>
<sequence>MVGLHSYDDFTIWKLAKALGRPVEEIDRFYKRAHFYKNVFDPSTNFMRGKNADGSWSTPFSPVKWGGDFTEGCAWHYTWSVFHDPQGLINLM</sequence>
<dbReference type="GO" id="GO:0000224">
    <property type="term" value="F:peptide-N4-(N-acetyl-beta-glucosaminyl)asparagine amidase activity"/>
    <property type="evidence" value="ECO:0007669"/>
    <property type="project" value="TreeGrafter"/>
</dbReference>
<dbReference type="SUPFAM" id="SSF48208">
    <property type="entry name" value="Six-hairpin glycosidases"/>
    <property type="match status" value="1"/>
</dbReference>
<organism evidence="2">
    <name type="scientific">marine sediment metagenome</name>
    <dbReference type="NCBI Taxonomy" id="412755"/>
    <lineage>
        <taxon>unclassified sequences</taxon>
        <taxon>metagenomes</taxon>
        <taxon>ecological metagenomes</taxon>
    </lineage>
</organism>
<feature type="domain" description="Glycosyl hydrolase family 92" evidence="1">
    <location>
        <begin position="6"/>
        <end position="92"/>
    </location>
</feature>
<proteinExistence type="predicted"/>
<reference evidence="2" key="1">
    <citation type="journal article" date="2014" name="Front. Microbiol.">
        <title>High frequency of phylogenetically diverse reductive dehalogenase-homologous genes in deep subseafloor sedimentary metagenomes.</title>
        <authorList>
            <person name="Kawai M."/>
            <person name="Futagami T."/>
            <person name="Toyoda A."/>
            <person name="Takaki Y."/>
            <person name="Nishi S."/>
            <person name="Hori S."/>
            <person name="Arai W."/>
            <person name="Tsubouchi T."/>
            <person name="Morono Y."/>
            <person name="Uchiyama I."/>
            <person name="Ito T."/>
            <person name="Fujiyama A."/>
            <person name="Inagaki F."/>
            <person name="Takami H."/>
        </authorList>
    </citation>
    <scope>NUCLEOTIDE SEQUENCE</scope>
    <source>
        <strain evidence="2">Expedition CK06-06</strain>
    </source>
</reference>